<dbReference type="InterPro" id="IPR029044">
    <property type="entry name" value="Nucleotide-diphossugar_trans"/>
</dbReference>
<dbReference type="SUPFAM" id="SSF53448">
    <property type="entry name" value="Nucleotide-diphospho-sugar transferases"/>
    <property type="match status" value="1"/>
</dbReference>
<organism evidence="3 4">
    <name type="scientific">Skeletonema marinoi</name>
    <dbReference type="NCBI Taxonomy" id="267567"/>
    <lineage>
        <taxon>Eukaryota</taxon>
        <taxon>Sar</taxon>
        <taxon>Stramenopiles</taxon>
        <taxon>Ochrophyta</taxon>
        <taxon>Bacillariophyta</taxon>
        <taxon>Coscinodiscophyceae</taxon>
        <taxon>Thalassiosirophycidae</taxon>
        <taxon>Thalassiosirales</taxon>
        <taxon>Skeletonemataceae</taxon>
        <taxon>Skeletonema</taxon>
        <taxon>Skeletonema marinoi-dohrnii complex</taxon>
    </lineage>
</organism>
<evidence type="ECO:0000313" key="4">
    <source>
        <dbReference type="Proteomes" id="UP001224775"/>
    </source>
</evidence>
<dbReference type="AlphaFoldDB" id="A0AAD8XTH1"/>
<dbReference type="InterPro" id="IPR008441">
    <property type="entry name" value="AfumC-like_glycosyl_Trfase"/>
</dbReference>
<dbReference type="GO" id="GO:0000030">
    <property type="term" value="F:mannosyltransferase activity"/>
    <property type="evidence" value="ECO:0007669"/>
    <property type="project" value="TreeGrafter"/>
</dbReference>
<keyword evidence="2" id="KW-0812">Transmembrane</keyword>
<proteinExistence type="predicted"/>
<dbReference type="GO" id="GO:0016020">
    <property type="term" value="C:membrane"/>
    <property type="evidence" value="ECO:0007669"/>
    <property type="project" value="GOC"/>
</dbReference>
<evidence type="ECO:0000256" key="2">
    <source>
        <dbReference type="SAM" id="Phobius"/>
    </source>
</evidence>
<feature type="non-terminal residue" evidence="3">
    <location>
        <position position="1"/>
    </location>
</feature>
<feature type="region of interest" description="Disordered" evidence="1">
    <location>
        <begin position="514"/>
        <end position="536"/>
    </location>
</feature>
<feature type="region of interest" description="Disordered" evidence="1">
    <location>
        <begin position="181"/>
        <end position="202"/>
    </location>
</feature>
<accession>A0AAD8XTH1</accession>
<feature type="compositionally biased region" description="Low complexity" evidence="1">
    <location>
        <begin position="517"/>
        <end position="536"/>
    </location>
</feature>
<dbReference type="Gene3D" id="3.90.550.20">
    <property type="match status" value="1"/>
</dbReference>
<feature type="region of interest" description="Disordered" evidence="1">
    <location>
        <begin position="360"/>
        <end position="381"/>
    </location>
</feature>
<keyword evidence="2" id="KW-0472">Membrane</keyword>
<reference evidence="3" key="1">
    <citation type="submission" date="2023-06" db="EMBL/GenBank/DDBJ databases">
        <title>Survivors Of The Sea: Transcriptome response of Skeletonema marinoi to long-term dormancy.</title>
        <authorList>
            <person name="Pinder M.I.M."/>
            <person name="Kourtchenko O."/>
            <person name="Robertson E.K."/>
            <person name="Larsson T."/>
            <person name="Maumus F."/>
            <person name="Osuna-Cruz C.M."/>
            <person name="Vancaester E."/>
            <person name="Stenow R."/>
            <person name="Vandepoele K."/>
            <person name="Ploug H."/>
            <person name="Bruchert V."/>
            <person name="Godhe A."/>
            <person name="Topel M."/>
        </authorList>
    </citation>
    <scope>NUCLEOTIDE SEQUENCE</scope>
    <source>
        <strain evidence="3">R05AC</strain>
    </source>
</reference>
<feature type="compositionally biased region" description="Low complexity" evidence="1">
    <location>
        <begin position="182"/>
        <end position="192"/>
    </location>
</feature>
<evidence type="ECO:0000313" key="3">
    <source>
        <dbReference type="EMBL" id="KAK1733222.1"/>
    </source>
</evidence>
<dbReference type="Pfam" id="PF05704">
    <property type="entry name" value="Caps_synth"/>
    <property type="match status" value="1"/>
</dbReference>
<name>A0AAD8XTH1_9STRA</name>
<feature type="transmembrane region" description="Helical" evidence="2">
    <location>
        <begin position="114"/>
        <end position="132"/>
    </location>
</feature>
<keyword evidence="4" id="KW-1185">Reference proteome</keyword>
<gene>
    <name evidence="3" type="ORF">QTG54_016079</name>
</gene>
<dbReference type="PANTHER" id="PTHR32385:SF22">
    <property type="entry name" value="MANNOSYL PHOSPHORYLINOSITOL CERAMIDE SYNTHASE SUR1"/>
    <property type="match status" value="1"/>
</dbReference>
<feature type="compositionally biased region" description="Low complexity" evidence="1">
    <location>
        <begin position="368"/>
        <end position="381"/>
    </location>
</feature>
<protein>
    <submittedName>
        <fullName evidence="3">Capsular polysaccharide synthesis protein</fullName>
    </submittedName>
</protein>
<dbReference type="InterPro" id="IPR051706">
    <property type="entry name" value="Glycosyltransferase_domain"/>
</dbReference>
<dbReference type="GO" id="GO:0051999">
    <property type="term" value="P:mannosyl-inositol phosphorylceramide biosynthetic process"/>
    <property type="evidence" value="ECO:0007669"/>
    <property type="project" value="TreeGrafter"/>
</dbReference>
<keyword evidence="2" id="KW-1133">Transmembrane helix</keyword>
<evidence type="ECO:0000256" key="1">
    <source>
        <dbReference type="SAM" id="MobiDB-lite"/>
    </source>
</evidence>
<comment type="caution">
    <text evidence="3">The sequence shown here is derived from an EMBL/GenBank/DDBJ whole genome shotgun (WGS) entry which is preliminary data.</text>
</comment>
<dbReference type="PANTHER" id="PTHR32385">
    <property type="entry name" value="MANNOSYL PHOSPHORYLINOSITOL CERAMIDE SYNTHASE"/>
    <property type="match status" value="1"/>
</dbReference>
<dbReference type="EMBL" id="JATAAI010000052">
    <property type="protein sequence ID" value="KAK1733222.1"/>
    <property type="molecule type" value="Genomic_DNA"/>
</dbReference>
<sequence>TPNTHLINHLTEDDTTTSSSTASAPISLTSDMLEDYDAASDRILMVPPLMVGPQLKMMYDEKKEDDDVDDDDHCHDCGSLWPAAHHPPAIAADADDTSTTIVAPRRSRKRRKSVILLFAIVVSTLLITYTQTTYLNETYEEIKFQIRFSILVARSIYNVVSVNRRKRAGLKVEATARALQTSSSSSNSSSIEDSSKRRSSWPDPPLDLFQNSTKLIWAYWHSGEENLTPLCQVSLQSWKAHHPTWQIIILSDATYHHYVPSHHIPSTFNLLKVQFRSDIVRLSVLARYGGAYLDMTTMMFKSLDAIWESELRRVEERGGRNRIFVPTVLELGERPIEEDDSVVDDDDDALLIAATTDDDCNQQHDEQQQQPSSSSQQSSSSNAVGLVTNSVILSPQPNNPILLKFLERILLYSENPASTAQELKSRVEFQRVLPYMTNTNYQRKLGILGKDGTLLYSAHLWIFTDLVVFDREMEAGKYFVDLPALRWTYDFIILPHTLTKFDAANAATAGGGGACDSMMSKTESSSSSCSSQAATPPSSTLLQEQLQNERIHSWGTWHILKRALWGMIPWQEFDDPNLTNYFVQGVVVFKTSTDSGTLQTQRSFEEFMTMKNSLGRLYRIAMEGTGMNATLEGARPFGYGAKEACSFEFEVC</sequence>
<dbReference type="Proteomes" id="UP001224775">
    <property type="component" value="Unassembled WGS sequence"/>
</dbReference>